<dbReference type="InterPro" id="IPR007939">
    <property type="entry name" value="Cu-R_B_prcur"/>
</dbReference>
<gene>
    <name evidence="3" type="primary">pcoB_2</name>
    <name evidence="3" type="ORF">TPL01_31630</name>
</gene>
<evidence type="ECO:0000313" key="4">
    <source>
        <dbReference type="Proteomes" id="UP000321337"/>
    </source>
</evidence>
<dbReference type="Proteomes" id="UP000321337">
    <property type="component" value="Unassembled WGS sequence"/>
</dbReference>
<comment type="caution">
    <text evidence="3">The sequence shown here is derived from an EMBL/GenBank/DDBJ whole genome shotgun (WGS) entry which is preliminary data.</text>
</comment>
<proteinExistence type="predicted"/>
<protein>
    <submittedName>
        <fullName evidence="3">Copper resistance protein B</fullName>
    </submittedName>
</protein>
<feature type="chain" id="PRO_5021973608" evidence="2">
    <location>
        <begin position="24"/>
        <end position="330"/>
    </location>
</feature>
<sequence>MMNNRVNKIAAAVLALSVSSVWAEEATSPAKTSGEQEAMPGMDHGAMDHGSMPGMKQGSRSGTTQGSGKAGDMSNMNHGDGGMDSGSMSMQGGSAPPDARDPQAYSGGYDFGPIPRPRMGDVDKFGSLLIDRLESVRTRDNSSTVYDLQARFGRDYDRAVLKAEGDVASGKLQDARTELLWGHAVATFWDTQLGVRYDSGVGPGRGWLAFGIQGLAPYWFNVDATAYAGEQGRSAFRFAAEYELLLTQKLILQPRVEANFYGKRDAAHALGSGLSDLAAGVRLRYEIRREFAPYIGVERAAKFGGTADYARAAGEDTKVTRFVAGVRFWY</sequence>
<name>A0A512LC25_9PROT</name>
<reference evidence="3 4" key="1">
    <citation type="submission" date="2019-07" db="EMBL/GenBank/DDBJ databases">
        <title>Whole genome shotgun sequence of Thiobacillus plumbophilus NBRC 107929.</title>
        <authorList>
            <person name="Hosoyama A."/>
            <person name="Uohara A."/>
            <person name="Ohji S."/>
            <person name="Ichikawa N."/>
        </authorList>
    </citation>
    <scope>NUCLEOTIDE SEQUENCE [LARGE SCALE GENOMIC DNA]</scope>
    <source>
        <strain evidence="3 4">NBRC 107929</strain>
    </source>
</reference>
<feature type="compositionally biased region" description="Low complexity" evidence="1">
    <location>
        <begin position="85"/>
        <end position="94"/>
    </location>
</feature>
<keyword evidence="2" id="KW-0732">Signal</keyword>
<dbReference type="GO" id="GO:0006878">
    <property type="term" value="P:intracellular copper ion homeostasis"/>
    <property type="evidence" value="ECO:0007669"/>
    <property type="project" value="InterPro"/>
</dbReference>
<keyword evidence="4" id="KW-1185">Reference proteome</keyword>
<dbReference type="EMBL" id="BKAD01000044">
    <property type="protein sequence ID" value="GEP32025.1"/>
    <property type="molecule type" value="Genomic_DNA"/>
</dbReference>
<accession>A0A512LC25</accession>
<feature type="signal peptide" evidence="2">
    <location>
        <begin position="1"/>
        <end position="23"/>
    </location>
</feature>
<organism evidence="3 4">
    <name type="scientific">Sulfuriferula plumbiphila</name>
    <dbReference type="NCBI Taxonomy" id="171865"/>
    <lineage>
        <taxon>Bacteria</taxon>
        <taxon>Pseudomonadati</taxon>
        <taxon>Pseudomonadota</taxon>
        <taxon>Betaproteobacteria</taxon>
        <taxon>Nitrosomonadales</taxon>
        <taxon>Sulfuricellaceae</taxon>
        <taxon>Sulfuriferula</taxon>
    </lineage>
</organism>
<evidence type="ECO:0000256" key="1">
    <source>
        <dbReference type="SAM" id="MobiDB-lite"/>
    </source>
</evidence>
<feature type="region of interest" description="Disordered" evidence="1">
    <location>
        <begin position="27"/>
        <end position="105"/>
    </location>
</feature>
<evidence type="ECO:0000313" key="3">
    <source>
        <dbReference type="EMBL" id="GEP32025.1"/>
    </source>
</evidence>
<dbReference type="GO" id="GO:0005507">
    <property type="term" value="F:copper ion binding"/>
    <property type="evidence" value="ECO:0007669"/>
    <property type="project" value="InterPro"/>
</dbReference>
<evidence type="ECO:0000256" key="2">
    <source>
        <dbReference type="SAM" id="SignalP"/>
    </source>
</evidence>
<dbReference type="Pfam" id="PF05275">
    <property type="entry name" value="CopB"/>
    <property type="match status" value="1"/>
</dbReference>
<feature type="compositionally biased region" description="Low complexity" evidence="1">
    <location>
        <begin position="57"/>
        <end position="67"/>
    </location>
</feature>
<dbReference type="GO" id="GO:0009279">
    <property type="term" value="C:cell outer membrane"/>
    <property type="evidence" value="ECO:0007669"/>
    <property type="project" value="InterPro"/>
</dbReference>
<dbReference type="AlphaFoldDB" id="A0A512LC25"/>
<dbReference type="RefSeq" id="WP_223264642.1">
    <property type="nucleotide sequence ID" value="NZ_AP021884.1"/>
</dbReference>